<protein>
    <recommendedName>
        <fullName evidence="4">CHAT domain-containing protein</fullName>
    </recommendedName>
</protein>
<feature type="region of interest" description="Disordered" evidence="1">
    <location>
        <begin position="381"/>
        <end position="423"/>
    </location>
</feature>
<gene>
    <name evidence="2" type="ORF">DP107_07015</name>
</gene>
<dbReference type="RefSeq" id="WP_144261440.1">
    <property type="nucleotide sequence ID" value="NZ_QMDX01000003.1"/>
</dbReference>
<name>A0A554NCH7_9EURY</name>
<proteinExistence type="predicted"/>
<evidence type="ECO:0000313" key="3">
    <source>
        <dbReference type="Proteomes" id="UP000319894"/>
    </source>
</evidence>
<evidence type="ECO:0000256" key="1">
    <source>
        <dbReference type="SAM" id="MobiDB-lite"/>
    </source>
</evidence>
<dbReference type="AlphaFoldDB" id="A0A554NCH7"/>
<keyword evidence="3" id="KW-1185">Reference proteome</keyword>
<dbReference type="OrthoDB" id="269729at2157"/>
<dbReference type="EMBL" id="QMDX01000003">
    <property type="protein sequence ID" value="TSD14720.1"/>
    <property type="molecule type" value="Genomic_DNA"/>
</dbReference>
<accession>A0A554NCH7</accession>
<evidence type="ECO:0008006" key="4">
    <source>
        <dbReference type="Google" id="ProtNLM"/>
    </source>
</evidence>
<dbReference type="InParanoid" id="A0A554NCH7"/>
<dbReference type="Proteomes" id="UP000319894">
    <property type="component" value="Unassembled WGS sequence"/>
</dbReference>
<organism evidence="2 3">
    <name type="scientific">Haloglomus irregulare</name>
    <dbReference type="NCBI Taxonomy" id="2234134"/>
    <lineage>
        <taxon>Archaea</taxon>
        <taxon>Methanobacteriati</taxon>
        <taxon>Methanobacteriota</taxon>
        <taxon>Stenosarchaea group</taxon>
        <taxon>Halobacteria</taxon>
        <taxon>Halobacteriales</taxon>
        <taxon>Natronomonadaceae</taxon>
        <taxon>Haloglomus</taxon>
    </lineage>
</organism>
<sequence>MTPDDGAGVSFVATEGPPGLRVLDPVDNHQYRLDTSDPVTPTAAAADRFPYPVDAAAAVETGAITLSSQVPVYARDERGSLAASVEHLESATLDHGQYTLELLSTVKCYLLVESAVDIEADLTETRIEFAGRPTVVVGARSRRTRPATTVTTTTDPADLLATVSTFGAALGTTRPERSYPSLRGHPPAVELGDELDTSGLTPPATDLRLELPETTAAALAGAPLAYYLGAPVRPAAEPRLVTDGTAHSLAGDGGFERAVERTLRTVFFMDCLVRYDGAYGSGRRLAERERLADRLDVDLPALYDATHPERVRRYLTVPYGTIEPHLPQWKVAATARPTAASVRMLPFLVDDLAIVRTRRATREPPSSTDAGSAQADAVDSFLSDESVPDGGTRRGDTPPQGPSPDALPARGGADVPDASEFVTPGPADALERVWVGDGVPFRASKALLTAYHNRLGRDPGDGEIDITVVCNEAAMDEETDVETVYRQRDRLPFDVSLHHDRSTDELAALLAADHDYFHYIGHAEPDGLVCEDGKLDCGSLATTGVETFFLNACRSYEQARALVEGGAVAGVGSHGTVTNAGAVDLGRTMARLLEHGFPFRSALDLARDHHPVGQRYVVVGDGSMSVMQANTGTALLCELERLGENRFELTLNGFPTPTHGLGTEFMPFLDRVENTYSLSSGMIGSYELSREELSRFFSYGVPPISFEGDLRWTDDPDFV</sequence>
<evidence type="ECO:0000313" key="2">
    <source>
        <dbReference type="EMBL" id="TSD14720.1"/>
    </source>
</evidence>
<reference evidence="2 3" key="1">
    <citation type="submission" date="2018-06" db="EMBL/GenBank/DDBJ databases">
        <title>Natronomonas sp. F16-60 a new haloarchaeon isolated from a solar saltern of Isla Cristina, Huelva, Spain.</title>
        <authorList>
            <person name="Duran-Viseras A."/>
            <person name="Sanchez-Porro C."/>
            <person name="Ventosa A."/>
        </authorList>
    </citation>
    <scope>NUCLEOTIDE SEQUENCE [LARGE SCALE GENOMIC DNA]</scope>
    <source>
        <strain evidence="2 3">F16-60</strain>
    </source>
</reference>
<comment type="caution">
    <text evidence="2">The sequence shown here is derived from an EMBL/GenBank/DDBJ whole genome shotgun (WGS) entry which is preliminary data.</text>
</comment>